<comment type="caution">
    <text evidence="7">The sequence shown here is derived from an EMBL/GenBank/DDBJ whole genome shotgun (WGS) entry which is preliminary data.</text>
</comment>
<dbReference type="PANTHER" id="PTHR31791:SF44">
    <property type="entry name" value="FRIGIDA-LIKE PROTEIN"/>
    <property type="match status" value="1"/>
</dbReference>
<dbReference type="GO" id="GO:0030154">
    <property type="term" value="P:cell differentiation"/>
    <property type="evidence" value="ECO:0007669"/>
    <property type="project" value="UniProtKB-KW"/>
</dbReference>
<gene>
    <name evidence="7" type="ORF">RND71_021660</name>
</gene>
<evidence type="ECO:0000313" key="7">
    <source>
        <dbReference type="EMBL" id="KAK4359431.1"/>
    </source>
</evidence>
<accession>A0AAE1RWX7</accession>
<evidence type="ECO:0000256" key="3">
    <source>
        <dbReference type="ARBA" id="ARBA00022782"/>
    </source>
</evidence>
<dbReference type="PANTHER" id="PTHR31791">
    <property type="entry name" value="FRIGIDA-LIKE PROTEIN 3-RELATED"/>
    <property type="match status" value="1"/>
</dbReference>
<dbReference type="Pfam" id="PF07899">
    <property type="entry name" value="Frigida"/>
    <property type="match status" value="1"/>
</dbReference>
<feature type="region of interest" description="Disordered" evidence="6">
    <location>
        <begin position="431"/>
        <end position="464"/>
    </location>
</feature>
<feature type="region of interest" description="Disordered" evidence="6">
    <location>
        <begin position="1"/>
        <end position="22"/>
    </location>
</feature>
<keyword evidence="2 5" id="KW-0217">Developmental protein</keyword>
<dbReference type="AlphaFoldDB" id="A0AAE1RWX7"/>
<dbReference type="EMBL" id="JAVYJV010000011">
    <property type="protein sequence ID" value="KAK4359431.1"/>
    <property type="molecule type" value="Genomic_DNA"/>
</dbReference>
<evidence type="ECO:0000256" key="5">
    <source>
        <dbReference type="RuleBase" id="RU364012"/>
    </source>
</evidence>
<reference evidence="7" key="1">
    <citation type="submission" date="2023-12" db="EMBL/GenBank/DDBJ databases">
        <title>Genome assembly of Anisodus tanguticus.</title>
        <authorList>
            <person name="Wang Y.-J."/>
        </authorList>
    </citation>
    <scope>NUCLEOTIDE SEQUENCE</scope>
    <source>
        <strain evidence="7">KB-2021</strain>
        <tissue evidence="7">Leaf</tissue>
    </source>
</reference>
<name>A0AAE1RWX7_9SOLA</name>
<sequence length="510" mass="57012">MATSTTPPTSEEKESKSPDSQLETLCKSMCGKELRTYIISQLPQKNTLREQLPNALKLAPNPSKLVLTTIGDFYAKRGKSLDKDTVMISTREASVLVLECFLLMGIDGIDEGVKEEAAQAAVIWRRRFVDERGIKKASVMDARGLLLLIGCFGIPEVFRNEDVRDLIRVSNMREIKSALRKSNVLMEKIPEIIEGMVKNKLEVDAVDAVYTFGVEEKCSPYTILSSFLEELKESLKRKKWKSRGSHAVVDEANKRELSTMKSVMECLEAHNIDHSKLIARFRISDRIMSLEEKIAREDQRREKMVRNWRYDDTRLSRRFEDRQAKRTRILGSEQQRAVNHISSQIPPLLADGAARHIYGYSVSPPVLPGPVAGPIPNTVPGSYAEFRWRMPVDDTAGQIRGYNNQLYGWQRNASIPERPVSHNYGYGPSTPWQGSMGLPHTVPIGPGPGPGPGPGNQTSASDPYQLANTVPESAPYQNSGFSHAVGVVPSVNHHSSYLYPPGTYYPQGMQ</sequence>
<organism evidence="7 8">
    <name type="scientific">Anisodus tanguticus</name>
    <dbReference type="NCBI Taxonomy" id="243964"/>
    <lineage>
        <taxon>Eukaryota</taxon>
        <taxon>Viridiplantae</taxon>
        <taxon>Streptophyta</taxon>
        <taxon>Embryophyta</taxon>
        <taxon>Tracheophyta</taxon>
        <taxon>Spermatophyta</taxon>
        <taxon>Magnoliopsida</taxon>
        <taxon>eudicotyledons</taxon>
        <taxon>Gunneridae</taxon>
        <taxon>Pentapetalae</taxon>
        <taxon>asterids</taxon>
        <taxon>lamiids</taxon>
        <taxon>Solanales</taxon>
        <taxon>Solanaceae</taxon>
        <taxon>Solanoideae</taxon>
        <taxon>Hyoscyameae</taxon>
        <taxon>Anisodus</taxon>
    </lineage>
</organism>
<keyword evidence="3 5" id="KW-0221">Differentiation</keyword>
<proteinExistence type="inferred from homology"/>
<comment type="similarity">
    <text evidence="1 5">Belongs to the Frigida family.</text>
</comment>
<evidence type="ECO:0000256" key="1">
    <source>
        <dbReference type="ARBA" id="ARBA00008956"/>
    </source>
</evidence>
<evidence type="ECO:0000256" key="6">
    <source>
        <dbReference type="SAM" id="MobiDB-lite"/>
    </source>
</evidence>
<evidence type="ECO:0000313" key="8">
    <source>
        <dbReference type="Proteomes" id="UP001291623"/>
    </source>
</evidence>
<protein>
    <recommendedName>
        <fullName evidence="5">FRIGIDA-like protein</fullName>
    </recommendedName>
</protein>
<evidence type="ECO:0000256" key="4">
    <source>
        <dbReference type="ARBA" id="ARBA00023089"/>
    </source>
</evidence>
<evidence type="ECO:0000256" key="2">
    <source>
        <dbReference type="ARBA" id="ARBA00022473"/>
    </source>
</evidence>
<keyword evidence="8" id="KW-1185">Reference proteome</keyword>
<keyword evidence="4 5" id="KW-0287">Flowering</keyword>
<dbReference type="InterPro" id="IPR012474">
    <property type="entry name" value="Frigida"/>
</dbReference>
<dbReference type="Proteomes" id="UP001291623">
    <property type="component" value="Unassembled WGS sequence"/>
</dbReference>
<dbReference type="GO" id="GO:0009908">
    <property type="term" value="P:flower development"/>
    <property type="evidence" value="ECO:0007669"/>
    <property type="project" value="UniProtKB-KW"/>
</dbReference>